<dbReference type="VEuPathDB" id="MicrosporidiaDB:TUBRATIS_009950"/>
<evidence type="ECO:0000313" key="1">
    <source>
        <dbReference type="EMBL" id="RVD92498.1"/>
    </source>
</evidence>
<dbReference type="AlphaFoldDB" id="A0A437AN63"/>
<dbReference type="Proteomes" id="UP000282876">
    <property type="component" value="Unassembled WGS sequence"/>
</dbReference>
<name>A0A437AN63_9MICR</name>
<gene>
    <name evidence="1" type="ORF">TUBRATIS_009950</name>
</gene>
<proteinExistence type="predicted"/>
<keyword evidence="2" id="KW-1185">Reference proteome</keyword>
<protein>
    <submittedName>
        <fullName evidence="1">Uncharacterized protein</fullName>
    </submittedName>
</protein>
<dbReference type="EMBL" id="RCSS01000202">
    <property type="protein sequence ID" value="RVD92498.1"/>
    <property type="molecule type" value="Genomic_DNA"/>
</dbReference>
<accession>A0A437AN63</accession>
<organism evidence="1 2">
    <name type="scientific">Tubulinosema ratisbonensis</name>
    <dbReference type="NCBI Taxonomy" id="291195"/>
    <lineage>
        <taxon>Eukaryota</taxon>
        <taxon>Fungi</taxon>
        <taxon>Fungi incertae sedis</taxon>
        <taxon>Microsporidia</taxon>
        <taxon>Tubulinosematoidea</taxon>
        <taxon>Tubulinosematidae</taxon>
        <taxon>Tubulinosema</taxon>
    </lineage>
</organism>
<reference evidence="1 2" key="1">
    <citation type="submission" date="2018-10" db="EMBL/GenBank/DDBJ databases">
        <title>Draft genome sequence of the microsporidian Tubulinosema ratisbonensis.</title>
        <authorList>
            <person name="Polonais V."/>
            <person name="Peyretaillade E."/>
            <person name="Niehus S."/>
            <person name="Wawrzyniak I."/>
            <person name="Franchet A."/>
            <person name="Gaspin C."/>
            <person name="Reichstadt M."/>
            <person name="Belser C."/>
            <person name="Labadie K."/>
            <person name="Delbac F."/>
            <person name="Ferrandon D."/>
        </authorList>
    </citation>
    <scope>NUCLEOTIDE SEQUENCE [LARGE SCALE GENOMIC DNA]</scope>
    <source>
        <strain evidence="1 2">Franzen</strain>
    </source>
</reference>
<comment type="caution">
    <text evidence="1">The sequence shown here is derived from an EMBL/GenBank/DDBJ whole genome shotgun (WGS) entry which is preliminary data.</text>
</comment>
<evidence type="ECO:0000313" key="2">
    <source>
        <dbReference type="Proteomes" id="UP000282876"/>
    </source>
</evidence>
<sequence>MMYLGLEYNFITQENRKFSGRLIVLDCYGTLSFDGLIETFSIPKTCCVDKCFYCVNGKKYWNVGTFKLTDIKEISEINY</sequence>